<evidence type="ECO:0000313" key="4">
    <source>
        <dbReference type="Proteomes" id="UP000325641"/>
    </source>
</evidence>
<organism evidence="3 4">
    <name type="scientific">Bradyrhizobium betae</name>
    <dbReference type="NCBI Taxonomy" id="244734"/>
    <lineage>
        <taxon>Bacteria</taxon>
        <taxon>Pseudomonadati</taxon>
        <taxon>Pseudomonadota</taxon>
        <taxon>Alphaproteobacteria</taxon>
        <taxon>Hyphomicrobiales</taxon>
        <taxon>Nitrobacteraceae</taxon>
        <taxon>Bradyrhizobium</taxon>
    </lineage>
</organism>
<keyword evidence="2" id="KW-0472">Membrane</keyword>
<protein>
    <submittedName>
        <fullName evidence="3">Uncharacterized protein</fullName>
    </submittedName>
</protein>
<feature type="transmembrane region" description="Helical" evidence="2">
    <location>
        <begin position="5"/>
        <end position="24"/>
    </location>
</feature>
<dbReference type="Proteomes" id="UP000325641">
    <property type="component" value="Chromosome"/>
</dbReference>
<sequence length="158" mass="17172">MTFPVVVLVVIWILGLLFIAGLYLNDVRVVLNNISPGAELSMLPVRPTLANKAAAIVSLASLEALILTVLSSTIGRVLKLNHAASVEAAQDPDGHRHDLASDHPRRDLDWRSSFQRRAASQRLPHRAQQSGPRGADVDAACTPRLDARDSGYRVARII</sequence>
<evidence type="ECO:0000313" key="3">
    <source>
        <dbReference type="EMBL" id="QFI75509.1"/>
    </source>
</evidence>
<dbReference type="EMBL" id="CP044543">
    <property type="protein sequence ID" value="QFI75509.1"/>
    <property type="molecule type" value="Genomic_DNA"/>
</dbReference>
<keyword evidence="2" id="KW-1133">Transmembrane helix</keyword>
<gene>
    <name evidence="3" type="ORF">F8237_25805</name>
</gene>
<dbReference type="AlphaFoldDB" id="A0A5P6PAW7"/>
<evidence type="ECO:0000256" key="2">
    <source>
        <dbReference type="SAM" id="Phobius"/>
    </source>
</evidence>
<accession>A0A5P6PAW7</accession>
<dbReference type="KEGG" id="bbet:F8237_25805"/>
<reference evidence="4" key="1">
    <citation type="submission" date="2019-10" db="EMBL/GenBank/DDBJ databases">
        <title>Complete Genome Sequence of Bradyrhizobium betae type strain PL7HG1T.</title>
        <authorList>
            <person name="Bromfield E.S.P."/>
            <person name="Cloutier S."/>
        </authorList>
    </citation>
    <scope>NUCLEOTIDE SEQUENCE [LARGE SCALE GENOMIC DNA]</scope>
    <source>
        <strain evidence="4">PL7HG1</strain>
    </source>
</reference>
<evidence type="ECO:0000256" key="1">
    <source>
        <dbReference type="SAM" id="MobiDB-lite"/>
    </source>
</evidence>
<feature type="transmembrane region" description="Helical" evidence="2">
    <location>
        <begin position="49"/>
        <end position="70"/>
    </location>
</feature>
<dbReference type="OrthoDB" id="10013981at2"/>
<name>A0A5P6PAW7_9BRAD</name>
<dbReference type="RefSeq" id="WP_151649056.1">
    <property type="nucleotide sequence ID" value="NZ_CP044543.1"/>
</dbReference>
<keyword evidence="2" id="KW-0812">Transmembrane</keyword>
<proteinExistence type="predicted"/>
<feature type="region of interest" description="Disordered" evidence="1">
    <location>
        <begin position="117"/>
        <end position="142"/>
    </location>
</feature>